<gene>
    <name evidence="2" type="ORF">FGF04_17475</name>
</gene>
<evidence type="ECO:0000313" key="2">
    <source>
        <dbReference type="EMBL" id="KAA0935793.1"/>
    </source>
</evidence>
<sequence>MVHRLRLLLPALPLMQWSTAPDHSCLHMQMHGQMHVHGGWSPDYCFDGCEARIVPSPRSVSGRDAQRAVRVPERLRPVRR</sequence>
<comment type="caution">
    <text evidence="2">The sequence shown here is derived from an EMBL/GenBank/DDBJ whole genome shotgun (WGS) entry which is preliminary data.</text>
</comment>
<dbReference type="AlphaFoldDB" id="A0A5B0B0U1"/>
<evidence type="ECO:0000313" key="3">
    <source>
        <dbReference type="Proteomes" id="UP000324965"/>
    </source>
</evidence>
<dbReference type="EMBL" id="VDFC01000040">
    <property type="protein sequence ID" value="KAA0935793.1"/>
    <property type="molecule type" value="Genomic_DNA"/>
</dbReference>
<proteinExistence type="predicted"/>
<keyword evidence="3" id="KW-1185">Reference proteome</keyword>
<protein>
    <submittedName>
        <fullName evidence="2">Uncharacterized protein</fullName>
    </submittedName>
</protein>
<accession>A0A5B0B0U1</accession>
<reference evidence="2 3" key="1">
    <citation type="submission" date="2019-05" db="EMBL/GenBank/DDBJ databases">
        <authorList>
            <person name="Hariharan J."/>
            <person name="Choudoir M.J."/>
            <person name="Diebold P."/>
            <person name="Panke-Buisse K."/>
            <person name="Buckley D.H."/>
        </authorList>
    </citation>
    <scope>NUCLEOTIDE SEQUENCE [LARGE SCALE GENOMIC DNA]</scope>
    <source>
        <strain evidence="2 3">SUN51</strain>
    </source>
</reference>
<organism evidence="2 3">
    <name type="scientific">Streptomyces apricus</name>
    <dbReference type="NCBI Taxonomy" id="1828112"/>
    <lineage>
        <taxon>Bacteria</taxon>
        <taxon>Bacillati</taxon>
        <taxon>Actinomycetota</taxon>
        <taxon>Actinomycetes</taxon>
        <taxon>Kitasatosporales</taxon>
        <taxon>Streptomycetaceae</taxon>
        <taxon>Streptomyces</taxon>
    </lineage>
</organism>
<name>A0A5B0B0U1_9ACTN</name>
<evidence type="ECO:0000256" key="1">
    <source>
        <dbReference type="SAM" id="MobiDB-lite"/>
    </source>
</evidence>
<feature type="compositionally biased region" description="Basic and acidic residues" evidence="1">
    <location>
        <begin position="64"/>
        <end position="80"/>
    </location>
</feature>
<dbReference type="Proteomes" id="UP000324965">
    <property type="component" value="Unassembled WGS sequence"/>
</dbReference>
<feature type="region of interest" description="Disordered" evidence="1">
    <location>
        <begin position="57"/>
        <end position="80"/>
    </location>
</feature>